<gene>
    <name evidence="3" type="ORF">VSH64_12675</name>
</gene>
<dbReference type="Pfam" id="PF07971">
    <property type="entry name" value="Glyco_hydro_92"/>
    <property type="match status" value="1"/>
</dbReference>
<evidence type="ECO:0000313" key="4">
    <source>
        <dbReference type="Proteomes" id="UP001330812"/>
    </source>
</evidence>
<dbReference type="InterPro" id="IPR041371">
    <property type="entry name" value="GH92_N"/>
</dbReference>
<dbReference type="Gene3D" id="1.20.1050.60">
    <property type="entry name" value="alpha-1,2-mannosidase"/>
    <property type="match status" value="1"/>
</dbReference>
<proteinExistence type="predicted"/>
<accession>A0ABZ1IHE0</accession>
<sequence length="1051" mass="115567">MTSTGFFSSFEAGDPQPVAAGVKVDRGPDRSPTAKPGVGFTGVRALRYGGVARTVLFETDVEITAHSALSYVVFPASDAPVPSYRSTFVALDVEFDDGGSAGFSATEQGRGKTLLVDQWNLVRRPLGAFAGRRVRRIVLVTDAPGGRDITGWLDDVRIGEHRPRTGDPVDFVRTTRGTHSGFDFSRGNTFPATAVPHGFNFWTPVTDARALDWFYSYHRHNTAANEPALQAFALSHQPSPWMGDRHTFHLMPGTGPLETDRRRRALTFSHHDETDLPHHYGVRFGNGVTADLAPADHAAMFRFTFPEGRGWVLFDNARNRGGLRVHPASGTVTGHTWVRSRLSTGARRMFVHAQADVPATGGGRGPLWRRVRGHLEFAAPEVTLRIATSLISLAQARRNLELEIPAGTTFEEVRDRARERWQDVLGRVELDGASEDELTTFYSNLYRLYLYPNRAHENTPGGIRHASPVARGRAFSTRKRTGAKVVDGELYVNNGFWDTYRTTWPAYALLTPERCGRMIDGFVQQYREGGWIARWSSPGYADLMTGTSSDVAFADAYLKGVRNFDVESAHDAALKNATVAPPRAGVGRKGLDTAPFLGYTSTATREGLSWALEGCLNDFGLANLADALARESEGPRARRRADNAAYLRQRAQHYVHHFDPRIGFFQGRTPDGGRHFPAQGYDPAAWGGDFVETNAWNTAFSVPHDGPGLAALHGGTAGLEAKLDTFFTTPETGRKPGSYGGLIHEMTEARDVRMGQYGHSNQPSHHIPWLYAFAGAPAKLQRTVREVLRRLYLGSELGQGYPGDEDNGEMSAWYVFAALGLYPLTVGSPRYVLSAPLFRQATVHLENGHDLVIRAPGAATAEDLASGAPDTPYVHGLTIDGTPHHSPTIPHAVLTRGAVLDFDVRAEPGTWGTEPVTPAHPAPLTDLTGTAYSADGPADLLVDDTSRTEATFTTRTPTIEFSVHGHPREVTMYTLTSGSRTGDATAWTLEGSADGRRWTELDRRTGELFRWRRQTRPFVLDRPATYAHYRLRVTAATRRRVTLAQWELLAR</sequence>
<feature type="domain" description="Glycosyl hydrolase family 92 N-terminal" evidence="2">
    <location>
        <begin position="172"/>
        <end position="360"/>
    </location>
</feature>
<dbReference type="Proteomes" id="UP001330812">
    <property type="component" value="Chromosome"/>
</dbReference>
<keyword evidence="4" id="KW-1185">Reference proteome</keyword>
<dbReference type="EC" id="3.2.1.-" evidence="3"/>
<protein>
    <submittedName>
        <fullName evidence="3">GH92 family glycosyl hydrolase</fullName>
        <ecNumber evidence="3">3.2.1.-</ecNumber>
    </submittedName>
</protein>
<keyword evidence="3" id="KW-0378">Hydrolase</keyword>
<dbReference type="Gene3D" id="1.20.1610.10">
    <property type="entry name" value="alpha-1,2-mannosidases domains"/>
    <property type="match status" value="1"/>
</dbReference>
<dbReference type="Pfam" id="PF17678">
    <property type="entry name" value="Glyco_hydro_92N"/>
    <property type="match status" value="1"/>
</dbReference>
<evidence type="ECO:0000259" key="1">
    <source>
        <dbReference type="Pfam" id="PF07971"/>
    </source>
</evidence>
<dbReference type="InterPro" id="IPR008928">
    <property type="entry name" value="6-hairpin_glycosidase_sf"/>
</dbReference>
<dbReference type="Gene3D" id="2.60.120.260">
    <property type="entry name" value="Galactose-binding domain-like"/>
    <property type="match status" value="1"/>
</dbReference>
<evidence type="ECO:0000313" key="3">
    <source>
        <dbReference type="EMBL" id="WSE32959.1"/>
    </source>
</evidence>
<dbReference type="Gene3D" id="3.30.2080.10">
    <property type="entry name" value="GH92 mannosidase domain"/>
    <property type="match status" value="1"/>
</dbReference>
<dbReference type="RefSeq" id="WP_326835766.1">
    <property type="nucleotide sequence ID" value="NZ_CP142149.1"/>
</dbReference>
<dbReference type="PANTHER" id="PTHR12143:SF43">
    <property type="entry name" value="PUTATIVE-RELATED"/>
    <property type="match status" value="1"/>
</dbReference>
<dbReference type="InterPro" id="IPR012939">
    <property type="entry name" value="Glyco_hydro_92"/>
</dbReference>
<dbReference type="NCBIfam" id="TIGR01180">
    <property type="entry name" value="aman2_put"/>
    <property type="match status" value="1"/>
</dbReference>
<dbReference type="InterPro" id="IPR014718">
    <property type="entry name" value="GH-type_carb-bd"/>
</dbReference>
<dbReference type="GO" id="GO:0016798">
    <property type="term" value="F:hydrolase activity, acting on glycosyl bonds"/>
    <property type="evidence" value="ECO:0007669"/>
    <property type="project" value="UniProtKB-KW"/>
</dbReference>
<dbReference type="InterPro" id="IPR050883">
    <property type="entry name" value="PNGase"/>
</dbReference>
<reference evidence="3 4" key="1">
    <citation type="journal article" date="2015" name="Int. J. Syst. Evol. Microbiol.">
        <title>Amycolatopsis rhabdoformis sp. nov., an actinomycete isolated from a tropical forest soil.</title>
        <authorList>
            <person name="Souza W.R."/>
            <person name="Silva R.E."/>
            <person name="Goodfellow M."/>
            <person name="Busarakam K."/>
            <person name="Figueiro F.S."/>
            <person name="Ferreira D."/>
            <person name="Rodrigues-Filho E."/>
            <person name="Moraes L.A.B."/>
            <person name="Zucchi T.D."/>
        </authorList>
    </citation>
    <scope>NUCLEOTIDE SEQUENCE [LARGE SCALE GENOMIC DNA]</scope>
    <source>
        <strain evidence="3 4">NCIMB 14900</strain>
    </source>
</reference>
<dbReference type="PANTHER" id="PTHR12143">
    <property type="entry name" value="PEPTIDE N-GLYCANASE PNGASE -RELATED"/>
    <property type="match status" value="1"/>
</dbReference>
<feature type="domain" description="Glycosyl hydrolase family 92" evidence="1">
    <location>
        <begin position="395"/>
        <end position="904"/>
    </location>
</feature>
<dbReference type="EMBL" id="CP142149">
    <property type="protein sequence ID" value="WSE32959.1"/>
    <property type="molecule type" value="Genomic_DNA"/>
</dbReference>
<name>A0ABZ1IHE0_9PSEU</name>
<dbReference type="SUPFAM" id="SSF48208">
    <property type="entry name" value="Six-hairpin glycosidases"/>
    <property type="match status" value="1"/>
</dbReference>
<keyword evidence="3" id="KW-0326">Glycosidase</keyword>
<dbReference type="Gene3D" id="2.70.98.10">
    <property type="match status" value="1"/>
</dbReference>
<evidence type="ECO:0000259" key="2">
    <source>
        <dbReference type="Pfam" id="PF17678"/>
    </source>
</evidence>
<dbReference type="InterPro" id="IPR005887">
    <property type="entry name" value="GH92_a_mannosidase_put"/>
</dbReference>
<organism evidence="3 4">
    <name type="scientific">Amycolatopsis rhabdoformis</name>
    <dbReference type="NCBI Taxonomy" id="1448059"/>
    <lineage>
        <taxon>Bacteria</taxon>
        <taxon>Bacillati</taxon>
        <taxon>Actinomycetota</taxon>
        <taxon>Actinomycetes</taxon>
        <taxon>Pseudonocardiales</taxon>
        <taxon>Pseudonocardiaceae</taxon>
        <taxon>Amycolatopsis</taxon>
    </lineage>
</organism>